<reference evidence="2" key="1">
    <citation type="journal article" date="2018" name="Gigascience">
        <title>Genome assembly of the Pink Ipe (Handroanthus impetiginosus, Bignoniaceae), a highly valued, ecologically keystone Neotropical timber forest tree.</title>
        <authorList>
            <person name="Silva-Junior O.B."/>
            <person name="Grattapaglia D."/>
            <person name="Novaes E."/>
            <person name="Collevatti R.G."/>
        </authorList>
    </citation>
    <scope>NUCLEOTIDE SEQUENCE [LARGE SCALE GENOMIC DNA]</scope>
    <source>
        <strain evidence="2">cv. UFG-1</strain>
    </source>
</reference>
<evidence type="ECO:0000313" key="2">
    <source>
        <dbReference type="Proteomes" id="UP000231279"/>
    </source>
</evidence>
<sequence>MSVLRTRYRDHKEEFDHFLQCIFPHKTSKFFLNCQHSEIMHSHFCEVKVKKLNAIQATQLHDKTIEPNCLCKIRIILIVINDLDNKCCFYRLKIFSILIPLSILKK</sequence>
<name>A0A2G9G570_9LAMI</name>
<dbReference type="Proteomes" id="UP000231279">
    <property type="component" value="Unassembled WGS sequence"/>
</dbReference>
<gene>
    <name evidence="1" type="ORF">CDL12_27031</name>
</gene>
<organism evidence="1 2">
    <name type="scientific">Handroanthus impetiginosus</name>
    <dbReference type="NCBI Taxonomy" id="429701"/>
    <lineage>
        <taxon>Eukaryota</taxon>
        <taxon>Viridiplantae</taxon>
        <taxon>Streptophyta</taxon>
        <taxon>Embryophyta</taxon>
        <taxon>Tracheophyta</taxon>
        <taxon>Spermatophyta</taxon>
        <taxon>Magnoliopsida</taxon>
        <taxon>eudicotyledons</taxon>
        <taxon>Gunneridae</taxon>
        <taxon>Pentapetalae</taxon>
        <taxon>asterids</taxon>
        <taxon>lamiids</taxon>
        <taxon>Lamiales</taxon>
        <taxon>Bignoniaceae</taxon>
        <taxon>Crescentiina</taxon>
        <taxon>Tabebuia alliance</taxon>
        <taxon>Handroanthus</taxon>
    </lineage>
</organism>
<dbReference type="EMBL" id="NKXS01006953">
    <property type="protein sequence ID" value="PIN00469.1"/>
    <property type="molecule type" value="Genomic_DNA"/>
</dbReference>
<evidence type="ECO:0000313" key="1">
    <source>
        <dbReference type="EMBL" id="PIN00469.1"/>
    </source>
</evidence>
<protein>
    <submittedName>
        <fullName evidence="1">Uncharacterized protein</fullName>
    </submittedName>
</protein>
<dbReference type="AlphaFoldDB" id="A0A2G9G570"/>
<accession>A0A2G9G570</accession>
<comment type="caution">
    <text evidence="1">The sequence shown here is derived from an EMBL/GenBank/DDBJ whole genome shotgun (WGS) entry which is preliminary data.</text>
</comment>
<keyword evidence="2" id="KW-1185">Reference proteome</keyword>
<proteinExistence type="predicted"/>